<dbReference type="InterPro" id="IPR001789">
    <property type="entry name" value="Sig_transdc_resp-reg_receiver"/>
</dbReference>
<dbReference type="Pfam" id="PF00512">
    <property type="entry name" value="HisKA"/>
    <property type="match status" value="1"/>
</dbReference>
<dbReference type="InterPro" id="IPR003661">
    <property type="entry name" value="HisK_dim/P_dom"/>
</dbReference>
<dbReference type="CDD" id="cd00082">
    <property type="entry name" value="HisKA"/>
    <property type="match status" value="1"/>
</dbReference>
<dbReference type="SMART" id="SM00448">
    <property type="entry name" value="REC"/>
    <property type="match status" value="2"/>
</dbReference>
<evidence type="ECO:0000256" key="2">
    <source>
        <dbReference type="ARBA" id="ARBA00012438"/>
    </source>
</evidence>
<dbReference type="PANTHER" id="PTHR43547:SF2">
    <property type="entry name" value="HYBRID SIGNAL TRANSDUCTION HISTIDINE KINASE C"/>
    <property type="match status" value="1"/>
</dbReference>
<evidence type="ECO:0000256" key="3">
    <source>
        <dbReference type="ARBA" id="ARBA00022553"/>
    </source>
</evidence>
<evidence type="ECO:0000313" key="8">
    <source>
        <dbReference type="Proteomes" id="UP000672657"/>
    </source>
</evidence>
<dbReference type="Gene3D" id="3.40.50.2300">
    <property type="match status" value="2"/>
</dbReference>
<dbReference type="PANTHER" id="PTHR43547">
    <property type="entry name" value="TWO-COMPONENT HISTIDINE KINASE"/>
    <property type="match status" value="1"/>
</dbReference>
<accession>A0ABM8TGT4</accession>
<dbReference type="SMART" id="SM00388">
    <property type="entry name" value="HisKA"/>
    <property type="match status" value="1"/>
</dbReference>
<dbReference type="InterPro" id="IPR003594">
    <property type="entry name" value="HATPase_dom"/>
</dbReference>
<keyword evidence="7" id="KW-0808">Transferase</keyword>
<feature type="modified residue" description="4-aspartylphosphate" evidence="4">
    <location>
        <position position="217"/>
    </location>
</feature>
<dbReference type="InterPro" id="IPR036097">
    <property type="entry name" value="HisK_dim/P_sf"/>
</dbReference>
<dbReference type="InterPro" id="IPR036890">
    <property type="entry name" value="HATPase_C_sf"/>
</dbReference>
<dbReference type="Proteomes" id="UP000672657">
    <property type="component" value="Unassembled WGS sequence"/>
</dbReference>
<dbReference type="CDD" id="cd19920">
    <property type="entry name" value="REC_PA4781-like"/>
    <property type="match status" value="1"/>
</dbReference>
<dbReference type="InterPro" id="IPR005467">
    <property type="entry name" value="His_kinase_dom"/>
</dbReference>
<evidence type="ECO:0000259" key="6">
    <source>
        <dbReference type="PROSITE" id="PS50110"/>
    </source>
</evidence>
<protein>
    <recommendedName>
        <fullName evidence="2">histidine kinase</fullName>
        <ecNumber evidence="2">2.7.13.3</ecNumber>
    </recommendedName>
</protein>
<gene>
    <name evidence="7" type="primary">rcsC_7</name>
    <name evidence="7" type="ORF">LMG26411_02605</name>
</gene>
<feature type="domain" description="Histidine kinase" evidence="5">
    <location>
        <begin position="313"/>
        <end position="519"/>
    </location>
</feature>
<keyword evidence="7" id="KW-0418">Kinase</keyword>
<dbReference type="Gene3D" id="1.10.287.130">
    <property type="match status" value="1"/>
</dbReference>
<dbReference type="SMART" id="SM00387">
    <property type="entry name" value="HATPase_c"/>
    <property type="match status" value="1"/>
</dbReference>
<dbReference type="SUPFAM" id="SSF52172">
    <property type="entry name" value="CheY-like"/>
    <property type="match status" value="2"/>
</dbReference>
<dbReference type="SUPFAM" id="SSF47384">
    <property type="entry name" value="Homodimeric domain of signal transducing histidine kinase"/>
    <property type="match status" value="1"/>
</dbReference>
<dbReference type="PROSITE" id="PS50109">
    <property type="entry name" value="HIS_KIN"/>
    <property type="match status" value="1"/>
</dbReference>
<dbReference type="GO" id="GO:0004673">
    <property type="term" value="F:protein histidine kinase activity"/>
    <property type="evidence" value="ECO:0007669"/>
    <property type="project" value="UniProtKB-EC"/>
</dbReference>
<feature type="domain" description="Response regulatory" evidence="6">
    <location>
        <begin position="168"/>
        <end position="284"/>
    </location>
</feature>
<dbReference type="EC" id="2.7.13.3" evidence="2"/>
<dbReference type="RefSeq" id="WP_211953679.1">
    <property type="nucleotide sequence ID" value="NZ_CAJPVI010000014.1"/>
</dbReference>
<dbReference type="SUPFAM" id="SSF55874">
    <property type="entry name" value="ATPase domain of HSP90 chaperone/DNA topoisomerase II/histidine kinase"/>
    <property type="match status" value="1"/>
</dbReference>
<name>A0ABM8TGT4_9BURK</name>
<sequence length="519" mass="56510">MRRPSIFPVNSSDKSLSVLVVDDYEPMQKAIRNILIELGVGKVHLASSGAEAMRHLKEMPISAVISDWNMPGMTGLELLEWVRCEQRFASLPFMLLTAEATRENIRAAISAGISEYLLKPFTLHAFAEKFQAMVGLAERPPLSPDISRAPTRVVAPDTSIDARITDATVLVVDDVPSNIKVIVGVLEEDGHTIKVALSGKKALEIAVAAAPDIILLDIMMPEMDGFEVCRRLKANPATASIPVIFLSAKDESDDIVCGLEMGAVDYVTKPVEPAVLKARLRAHLRSALIMTDLKEQNCVVHDSARLREDVERITRHDLKNPIGAILQTSQLLLADERSPELRESLQLMESAARDALKMVNLSLDMYRMERGEYRPKLTAVRLNDVLARIAAEVGAQFTGAQHKYVLPDVELIATAEYLLCYSLFGNLIKNAAEAAPAASTIVMSGETVPGRCIVRIVNRGGVPAAIREQFFEKYITHGKVSGTGLGTYSARLMAEVQGGGIELSGDDTSTCLTVSLRAA</sequence>
<proteinExistence type="predicted"/>
<comment type="caution">
    <text evidence="7">The sequence shown here is derived from an EMBL/GenBank/DDBJ whole genome shotgun (WGS) entry which is preliminary data.</text>
</comment>
<dbReference type="Pfam" id="PF02518">
    <property type="entry name" value="HATPase_c"/>
    <property type="match status" value="1"/>
</dbReference>
<dbReference type="PROSITE" id="PS50110">
    <property type="entry name" value="RESPONSE_REGULATORY"/>
    <property type="match status" value="2"/>
</dbReference>
<keyword evidence="8" id="KW-1185">Reference proteome</keyword>
<comment type="catalytic activity">
    <reaction evidence="1">
        <text>ATP + protein L-histidine = ADP + protein N-phospho-L-histidine.</text>
        <dbReference type="EC" id="2.7.13.3"/>
    </reaction>
</comment>
<dbReference type="Gene3D" id="3.30.565.10">
    <property type="entry name" value="Histidine kinase-like ATPase, C-terminal domain"/>
    <property type="match status" value="1"/>
</dbReference>
<dbReference type="InterPro" id="IPR011006">
    <property type="entry name" value="CheY-like_superfamily"/>
</dbReference>
<dbReference type="EMBL" id="CAJPVI010000014">
    <property type="protein sequence ID" value="CAG2144680.1"/>
    <property type="molecule type" value="Genomic_DNA"/>
</dbReference>
<reference evidence="7 8" key="1">
    <citation type="submission" date="2021-03" db="EMBL/GenBank/DDBJ databases">
        <authorList>
            <person name="Peeters C."/>
        </authorList>
    </citation>
    <scope>NUCLEOTIDE SEQUENCE [LARGE SCALE GENOMIC DNA]</scope>
    <source>
        <strain evidence="7 8">LMG 26411</strain>
    </source>
</reference>
<feature type="modified residue" description="4-aspartylphosphate" evidence="4">
    <location>
        <position position="67"/>
    </location>
</feature>
<keyword evidence="3 4" id="KW-0597">Phosphoprotein</keyword>
<dbReference type="Pfam" id="PF00072">
    <property type="entry name" value="Response_reg"/>
    <property type="match status" value="2"/>
</dbReference>
<organism evidence="7 8">
    <name type="scientific">Cupriavidus numazuensis</name>
    <dbReference type="NCBI Taxonomy" id="221992"/>
    <lineage>
        <taxon>Bacteria</taxon>
        <taxon>Pseudomonadati</taxon>
        <taxon>Pseudomonadota</taxon>
        <taxon>Betaproteobacteria</taxon>
        <taxon>Burkholderiales</taxon>
        <taxon>Burkholderiaceae</taxon>
        <taxon>Cupriavidus</taxon>
    </lineage>
</organism>
<evidence type="ECO:0000259" key="5">
    <source>
        <dbReference type="PROSITE" id="PS50109"/>
    </source>
</evidence>
<feature type="domain" description="Response regulatory" evidence="6">
    <location>
        <begin position="17"/>
        <end position="134"/>
    </location>
</feature>
<evidence type="ECO:0000313" key="7">
    <source>
        <dbReference type="EMBL" id="CAG2144680.1"/>
    </source>
</evidence>
<evidence type="ECO:0000256" key="1">
    <source>
        <dbReference type="ARBA" id="ARBA00000085"/>
    </source>
</evidence>
<evidence type="ECO:0000256" key="4">
    <source>
        <dbReference type="PROSITE-ProRule" id="PRU00169"/>
    </source>
</evidence>